<dbReference type="EMBL" id="CP045725">
    <property type="protein sequence ID" value="QGF25220.1"/>
    <property type="molecule type" value="Genomic_DNA"/>
</dbReference>
<dbReference type="AlphaFoldDB" id="A0A5Q2FDL9"/>
<keyword evidence="1" id="KW-0472">Membrane</keyword>
<dbReference type="Pfam" id="PF04964">
    <property type="entry name" value="Flp_Fap"/>
    <property type="match status" value="1"/>
</dbReference>
<keyword evidence="1" id="KW-0812">Transmembrane</keyword>
<evidence type="ECO:0000313" key="3">
    <source>
        <dbReference type="Proteomes" id="UP000386847"/>
    </source>
</evidence>
<dbReference type="KEGG" id="rain:Rai3103_12190"/>
<dbReference type="InterPro" id="IPR007047">
    <property type="entry name" value="Flp_Fap"/>
</dbReference>
<gene>
    <name evidence="2" type="ORF">Rai3103_12190</name>
</gene>
<accession>A0A5Q2FDL9</accession>
<organism evidence="2 3">
    <name type="scientific">Raineyella fluvialis</name>
    <dbReference type="NCBI Taxonomy" id="2662261"/>
    <lineage>
        <taxon>Bacteria</taxon>
        <taxon>Bacillati</taxon>
        <taxon>Actinomycetota</taxon>
        <taxon>Actinomycetes</taxon>
        <taxon>Propionibacteriales</taxon>
        <taxon>Propionibacteriaceae</taxon>
        <taxon>Raineyella</taxon>
    </lineage>
</organism>
<sequence>MTTTLFMLKQRHEDNDKGATLVEYALLVGLIALAVIVGVTAFGNQVNTFFNGLAAKLGIVAG</sequence>
<dbReference type="Proteomes" id="UP000386847">
    <property type="component" value="Chromosome"/>
</dbReference>
<name>A0A5Q2FDL9_9ACTN</name>
<proteinExistence type="predicted"/>
<feature type="transmembrane region" description="Helical" evidence="1">
    <location>
        <begin position="21"/>
        <end position="43"/>
    </location>
</feature>
<evidence type="ECO:0000256" key="1">
    <source>
        <dbReference type="SAM" id="Phobius"/>
    </source>
</evidence>
<keyword evidence="1" id="KW-1133">Transmembrane helix</keyword>
<evidence type="ECO:0000313" key="2">
    <source>
        <dbReference type="EMBL" id="QGF25220.1"/>
    </source>
</evidence>
<reference evidence="2 3" key="1">
    <citation type="submission" date="2019-10" db="EMBL/GenBank/DDBJ databases">
        <title>Genomic analysis of Raineyella sp. CBA3103.</title>
        <authorList>
            <person name="Roh S.W."/>
        </authorList>
    </citation>
    <scope>NUCLEOTIDE SEQUENCE [LARGE SCALE GENOMIC DNA]</scope>
    <source>
        <strain evidence="2 3">CBA3103</strain>
    </source>
</reference>
<keyword evidence="3" id="KW-1185">Reference proteome</keyword>
<protein>
    <submittedName>
        <fullName evidence="2">Flp family type IVb pilin</fullName>
    </submittedName>
</protein>